<dbReference type="RefSeq" id="WP_091383955.1">
    <property type="nucleotide sequence ID" value="NZ_FNDV01000001.1"/>
</dbReference>
<organism evidence="4 5">
    <name type="scientific">Actinokineospora alba</name>
    <dbReference type="NCBI Taxonomy" id="504798"/>
    <lineage>
        <taxon>Bacteria</taxon>
        <taxon>Bacillati</taxon>
        <taxon>Actinomycetota</taxon>
        <taxon>Actinomycetes</taxon>
        <taxon>Pseudonocardiales</taxon>
        <taxon>Pseudonocardiaceae</taxon>
        <taxon>Actinokineospora</taxon>
    </lineage>
</organism>
<protein>
    <recommendedName>
        <fullName evidence="6">MYXO-CTERM domain-containing protein</fullName>
    </recommendedName>
</protein>
<accession>A0A1H0WG09</accession>
<keyword evidence="2" id="KW-0472">Membrane</keyword>
<evidence type="ECO:0000256" key="2">
    <source>
        <dbReference type="SAM" id="Phobius"/>
    </source>
</evidence>
<evidence type="ECO:0008006" key="6">
    <source>
        <dbReference type="Google" id="ProtNLM"/>
    </source>
</evidence>
<sequence length="86" mass="8910">MPVTRLLLGLLLSALVVLGAAPTAGAEPWAQPTDSVAPTGPTLEPAPTEEDAARSKNKLVIGLTAAVLLGIVIYGNRVRAKRRKKG</sequence>
<proteinExistence type="predicted"/>
<name>A0A1H0WG09_9PSEU</name>
<keyword evidence="2" id="KW-1133">Transmembrane helix</keyword>
<evidence type="ECO:0000313" key="4">
    <source>
        <dbReference type="EMBL" id="SDP89644.1"/>
    </source>
</evidence>
<dbReference type="EMBL" id="FNJB01000021">
    <property type="protein sequence ID" value="SDP89644.1"/>
    <property type="molecule type" value="Genomic_DNA"/>
</dbReference>
<feature type="region of interest" description="Disordered" evidence="1">
    <location>
        <begin position="25"/>
        <end position="51"/>
    </location>
</feature>
<evidence type="ECO:0000313" key="5">
    <source>
        <dbReference type="Proteomes" id="UP000199651"/>
    </source>
</evidence>
<feature type="transmembrane region" description="Helical" evidence="2">
    <location>
        <begin position="59"/>
        <end position="76"/>
    </location>
</feature>
<keyword evidence="3" id="KW-0732">Signal</keyword>
<evidence type="ECO:0000256" key="3">
    <source>
        <dbReference type="SAM" id="SignalP"/>
    </source>
</evidence>
<dbReference type="OrthoDB" id="3638602at2"/>
<dbReference type="Proteomes" id="UP000199651">
    <property type="component" value="Unassembled WGS sequence"/>
</dbReference>
<gene>
    <name evidence="4" type="ORF">SAMN05192558_12126</name>
</gene>
<feature type="chain" id="PRO_5011719208" description="MYXO-CTERM domain-containing protein" evidence="3">
    <location>
        <begin position="27"/>
        <end position="86"/>
    </location>
</feature>
<dbReference type="AlphaFoldDB" id="A0A1H0WG09"/>
<reference evidence="5" key="1">
    <citation type="submission" date="2016-10" db="EMBL/GenBank/DDBJ databases">
        <authorList>
            <person name="Varghese N."/>
            <person name="Submissions S."/>
        </authorList>
    </citation>
    <scope>NUCLEOTIDE SEQUENCE [LARGE SCALE GENOMIC DNA]</scope>
    <source>
        <strain evidence="5">IBRC-M 10655</strain>
    </source>
</reference>
<keyword evidence="5" id="KW-1185">Reference proteome</keyword>
<dbReference type="STRING" id="504798.SAMN05421871_101606"/>
<evidence type="ECO:0000256" key="1">
    <source>
        <dbReference type="SAM" id="MobiDB-lite"/>
    </source>
</evidence>
<keyword evidence="2" id="KW-0812">Transmembrane</keyword>
<feature type="signal peptide" evidence="3">
    <location>
        <begin position="1"/>
        <end position="26"/>
    </location>
</feature>